<feature type="compositionally biased region" description="Gly residues" evidence="2">
    <location>
        <begin position="309"/>
        <end position="318"/>
    </location>
</feature>
<feature type="compositionally biased region" description="Polar residues" evidence="2">
    <location>
        <begin position="435"/>
        <end position="453"/>
    </location>
</feature>
<gene>
    <name evidence="3" type="ORF">AAP_02149</name>
</gene>
<reference evidence="3 4" key="1">
    <citation type="journal article" date="2016" name="Genome Biol. Evol.">
        <title>Divergent and convergent evolution of fungal pathogenicity.</title>
        <authorList>
            <person name="Shang Y."/>
            <person name="Xiao G."/>
            <person name="Zheng P."/>
            <person name="Cen K."/>
            <person name="Zhan S."/>
            <person name="Wang C."/>
        </authorList>
    </citation>
    <scope>NUCLEOTIDE SEQUENCE [LARGE SCALE GENOMIC DNA]</scope>
    <source>
        <strain evidence="3 4">ARSEF 7405</strain>
    </source>
</reference>
<accession>A0A168AL05</accession>
<dbReference type="Proteomes" id="UP000242877">
    <property type="component" value="Unassembled WGS sequence"/>
</dbReference>
<dbReference type="VEuPathDB" id="FungiDB:AAP_02149"/>
<feature type="coiled-coil region" evidence="1">
    <location>
        <begin position="620"/>
        <end position="647"/>
    </location>
</feature>
<dbReference type="PANTHER" id="PTHR39610">
    <property type="entry name" value="BZIP DOMAIN-CONTAINING PROTEIN-RELATED"/>
    <property type="match status" value="1"/>
</dbReference>
<dbReference type="EMBL" id="AZGZ01000007">
    <property type="protein sequence ID" value="KZZ94056.1"/>
    <property type="molecule type" value="Genomic_DNA"/>
</dbReference>
<feature type="compositionally biased region" description="Low complexity" evidence="2">
    <location>
        <begin position="533"/>
        <end position="545"/>
    </location>
</feature>
<proteinExistence type="predicted"/>
<feature type="compositionally biased region" description="Low complexity" evidence="2">
    <location>
        <begin position="462"/>
        <end position="476"/>
    </location>
</feature>
<keyword evidence="1" id="KW-0175">Coiled coil</keyword>
<feature type="compositionally biased region" description="Polar residues" evidence="2">
    <location>
        <begin position="585"/>
        <end position="603"/>
    </location>
</feature>
<evidence type="ECO:0000313" key="3">
    <source>
        <dbReference type="EMBL" id="KZZ94056.1"/>
    </source>
</evidence>
<feature type="region of interest" description="Disordered" evidence="2">
    <location>
        <begin position="370"/>
        <end position="572"/>
    </location>
</feature>
<feature type="compositionally biased region" description="Polar residues" evidence="2">
    <location>
        <begin position="407"/>
        <end position="423"/>
    </location>
</feature>
<feature type="compositionally biased region" description="Low complexity" evidence="2">
    <location>
        <begin position="60"/>
        <end position="88"/>
    </location>
</feature>
<comment type="caution">
    <text evidence="3">The sequence shown here is derived from an EMBL/GenBank/DDBJ whole genome shotgun (WGS) entry which is preliminary data.</text>
</comment>
<evidence type="ECO:0000256" key="1">
    <source>
        <dbReference type="SAM" id="Coils"/>
    </source>
</evidence>
<evidence type="ECO:0000313" key="4">
    <source>
        <dbReference type="Proteomes" id="UP000242877"/>
    </source>
</evidence>
<feature type="compositionally biased region" description="Pro residues" evidence="2">
    <location>
        <begin position="199"/>
        <end position="215"/>
    </location>
</feature>
<protein>
    <submittedName>
        <fullName evidence="3">Uncharacterized protein</fullName>
    </submittedName>
</protein>
<feature type="region of interest" description="Disordered" evidence="2">
    <location>
        <begin position="292"/>
        <end position="320"/>
    </location>
</feature>
<feature type="compositionally biased region" description="Acidic residues" evidence="2">
    <location>
        <begin position="391"/>
        <end position="406"/>
    </location>
</feature>
<feature type="compositionally biased region" description="Low complexity" evidence="2">
    <location>
        <begin position="484"/>
        <end position="498"/>
    </location>
</feature>
<feature type="region of interest" description="Disordered" evidence="2">
    <location>
        <begin position="140"/>
        <end position="222"/>
    </location>
</feature>
<dbReference type="AlphaFoldDB" id="A0A168AL05"/>
<dbReference type="OrthoDB" id="4207699at2759"/>
<feature type="compositionally biased region" description="Polar residues" evidence="2">
    <location>
        <begin position="169"/>
        <end position="188"/>
    </location>
</feature>
<feature type="compositionally biased region" description="Polar residues" evidence="2">
    <location>
        <begin position="32"/>
        <end position="43"/>
    </location>
</feature>
<sequence length="664" mass="68911">MSTDPDTVRDNSGSLRNHRQSQSSGGRASASEPGSVNSGSFSAISPEHPLFQRPRPPISPITTTTATPQSGAASSGSGSASTGTGRPRQSSLSLHAAATLNAAEQKDTITSLSPKERKSISIGAAGIGLAEADEITTLTSSFGFTDPNYGSSSTGKEGRVSSPLIAPSPRNTTVLGSSYGSRNGSINPYSPGSTSASMAPPPPPPFPSSPSPSLPKTPSQRRRSAIALNLMLADPTLPSPGELSCSDRRASISSSGMAPAWAYAQRTGSIAGSAGSPASAWAYRTCSMSRSGSVSRRGSLGASATGTSTGNGGGGGAAAAGIGNALHQRRMSMGDMHQEQEQEHERIVLRLFSRISDLEAEIAHLRLNSAQRHPRARHRDPSPNAAIDTPLDSEVDMSAEDTEIDTDSTSPVYTHTHPSSVRASASHPAHAPGINISTLTEQGQDRSPSQPITIPNPRSWPSNRNRAGSGSASALGMGAGMGLGRTPSTGGASGSASRPPAPVFAPHYLRSRSGSTGSVGSWGIPPGPGNRTSVSARRSASSSYSPPLPTGLGLAASTIPERPGEREEEGDGVGYRATAQDDTNFWTRSPTMTGSVPSQSSMPLQLGGRDEGVAYWQSEAGFLTRENQLLRRRNRELERIVARLSQVATPHEEDEDEGKRMDVD</sequence>
<feature type="region of interest" description="Disordered" evidence="2">
    <location>
        <begin position="585"/>
        <end position="605"/>
    </location>
</feature>
<organism evidence="3 4">
    <name type="scientific">Ascosphaera apis ARSEF 7405</name>
    <dbReference type="NCBI Taxonomy" id="392613"/>
    <lineage>
        <taxon>Eukaryota</taxon>
        <taxon>Fungi</taxon>
        <taxon>Dikarya</taxon>
        <taxon>Ascomycota</taxon>
        <taxon>Pezizomycotina</taxon>
        <taxon>Eurotiomycetes</taxon>
        <taxon>Eurotiomycetidae</taxon>
        <taxon>Onygenales</taxon>
        <taxon>Ascosphaeraceae</taxon>
        <taxon>Ascosphaera</taxon>
    </lineage>
</organism>
<feature type="compositionally biased region" description="Polar residues" evidence="2">
    <location>
        <begin position="1"/>
        <end position="15"/>
    </location>
</feature>
<feature type="compositionally biased region" description="Low complexity" evidence="2">
    <location>
        <begin position="292"/>
        <end position="308"/>
    </location>
</feature>
<feature type="compositionally biased region" description="Polar residues" evidence="2">
    <location>
        <begin position="140"/>
        <end position="155"/>
    </location>
</feature>
<feature type="compositionally biased region" description="Low complexity" evidence="2">
    <location>
        <begin position="511"/>
        <end position="523"/>
    </location>
</feature>
<feature type="compositionally biased region" description="Low complexity" evidence="2">
    <location>
        <begin position="20"/>
        <end position="31"/>
    </location>
</feature>
<name>A0A168AL05_9EURO</name>
<evidence type="ECO:0000256" key="2">
    <source>
        <dbReference type="SAM" id="MobiDB-lite"/>
    </source>
</evidence>
<keyword evidence="4" id="KW-1185">Reference proteome</keyword>
<dbReference type="PANTHER" id="PTHR39610:SF2">
    <property type="entry name" value="BZIP DOMAIN-CONTAINING PROTEIN"/>
    <property type="match status" value="1"/>
</dbReference>
<feature type="region of interest" description="Disordered" evidence="2">
    <location>
        <begin position="1"/>
        <end position="119"/>
    </location>
</feature>